<dbReference type="PRINTS" id="PR00473">
    <property type="entry name" value="GALCTOKINASE"/>
</dbReference>
<dbReference type="Gene3D" id="3.30.70.890">
    <property type="entry name" value="GHMP kinase, C-terminal domain"/>
    <property type="match status" value="1"/>
</dbReference>
<dbReference type="STRING" id="1796616.A4V09_19330"/>
<dbReference type="InterPro" id="IPR019539">
    <property type="entry name" value="GalKase_N"/>
</dbReference>
<dbReference type="Gene3D" id="3.30.230.10">
    <property type="match status" value="1"/>
</dbReference>
<feature type="domain" description="Galactokinase N-terminal" evidence="6">
    <location>
        <begin position="33"/>
        <end position="81"/>
    </location>
</feature>
<accession>A0A1C7IDG8</accession>
<comment type="similarity">
    <text evidence="1">Belongs to the GHMP kinase family. GalK subfamily.</text>
</comment>
<proteinExistence type="inferred from homology"/>
<evidence type="ECO:0000313" key="7">
    <source>
        <dbReference type="EMBL" id="ANU77707.1"/>
    </source>
</evidence>
<dbReference type="PANTHER" id="PTHR10457:SF7">
    <property type="entry name" value="GALACTOKINASE-RELATED"/>
    <property type="match status" value="1"/>
</dbReference>
<evidence type="ECO:0000256" key="3">
    <source>
        <dbReference type="ARBA" id="ARBA00022777"/>
    </source>
</evidence>
<dbReference type="Proteomes" id="UP000092574">
    <property type="component" value="Chromosome"/>
</dbReference>
<keyword evidence="2" id="KW-0547">Nucleotide-binding</keyword>
<dbReference type="PANTHER" id="PTHR10457">
    <property type="entry name" value="MEVALONATE KINASE/GALACTOKINASE"/>
    <property type="match status" value="1"/>
</dbReference>
<dbReference type="GO" id="GO:0005524">
    <property type="term" value="F:ATP binding"/>
    <property type="evidence" value="ECO:0007669"/>
    <property type="project" value="UniProtKB-KW"/>
</dbReference>
<feature type="domain" description="GHMP kinase N-terminal" evidence="5">
    <location>
        <begin position="126"/>
        <end position="205"/>
    </location>
</feature>
<dbReference type="InterPro" id="IPR006204">
    <property type="entry name" value="GHMP_kinase_N_dom"/>
</dbReference>
<dbReference type="GO" id="GO:0006012">
    <property type="term" value="P:galactose metabolic process"/>
    <property type="evidence" value="ECO:0007669"/>
    <property type="project" value="InterPro"/>
</dbReference>
<dbReference type="PIRSF" id="PIRSF000530">
    <property type="entry name" value="Galactokinase"/>
    <property type="match status" value="1"/>
</dbReference>
<dbReference type="EMBL" id="CP015405">
    <property type="protein sequence ID" value="ANU77707.1"/>
    <property type="molecule type" value="Genomic_DNA"/>
</dbReference>
<keyword evidence="4" id="KW-0067">ATP-binding</keyword>
<evidence type="ECO:0000259" key="6">
    <source>
        <dbReference type="Pfam" id="PF10509"/>
    </source>
</evidence>
<evidence type="ECO:0000313" key="8">
    <source>
        <dbReference type="Proteomes" id="UP000092574"/>
    </source>
</evidence>
<evidence type="ECO:0000256" key="4">
    <source>
        <dbReference type="ARBA" id="ARBA00022840"/>
    </source>
</evidence>
<evidence type="ECO:0000259" key="5">
    <source>
        <dbReference type="Pfam" id="PF00288"/>
    </source>
</evidence>
<dbReference type="InterPro" id="IPR006206">
    <property type="entry name" value="Mevalonate/galactokinase"/>
</dbReference>
<dbReference type="InterPro" id="IPR014721">
    <property type="entry name" value="Ribsml_uS5_D2-typ_fold_subgr"/>
</dbReference>
<dbReference type="AlphaFoldDB" id="A0A1C7IDG8"/>
<keyword evidence="3" id="KW-0808">Transferase</keyword>
<organism evidence="7 8">
    <name type="scientific">Blautia pseudococcoides</name>
    <dbReference type="NCBI Taxonomy" id="1796616"/>
    <lineage>
        <taxon>Bacteria</taxon>
        <taxon>Bacillati</taxon>
        <taxon>Bacillota</taxon>
        <taxon>Clostridia</taxon>
        <taxon>Lachnospirales</taxon>
        <taxon>Lachnospiraceae</taxon>
        <taxon>Blautia</taxon>
    </lineage>
</organism>
<dbReference type="SUPFAM" id="SSF54211">
    <property type="entry name" value="Ribosomal protein S5 domain 2-like"/>
    <property type="match status" value="1"/>
</dbReference>
<evidence type="ECO:0000256" key="2">
    <source>
        <dbReference type="ARBA" id="ARBA00022741"/>
    </source>
</evidence>
<dbReference type="InterPro" id="IPR020568">
    <property type="entry name" value="Ribosomal_Su5_D2-typ_SF"/>
</dbReference>
<protein>
    <submittedName>
        <fullName evidence="7">Galactokinase</fullName>
    </submittedName>
</protein>
<evidence type="ECO:0000256" key="1">
    <source>
        <dbReference type="ARBA" id="ARBA00006566"/>
    </source>
</evidence>
<dbReference type="SUPFAM" id="SSF55060">
    <property type="entry name" value="GHMP Kinase, C-terminal domain"/>
    <property type="match status" value="1"/>
</dbReference>
<dbReference type="InterPro" id="IPR000705">
    <property type="entry name" value="Galactokinase"/>
</dbReference>
<dbReference type="PRINTS" id="PR00959">
    <property type="entry name" value="MEVGALKINASE"/>
</dbReference>
<dbReference type="GO" id="GO:0004335">
    <property type="term" value="F:galactokinase activity"/>
    <property type="evidence" value="ECO:0007669"/>
    <property type="project" value="InterPro"/>
</dbReference>
<reference evidence="7" key="1">
    <citation type="submission" date="2017-04" db="EMBL/GenBank/DDBJ databases">
        <title>Complete Genome Sequences of Twelve Strains of a Stable Defined Moderately Diverse Mouse Microbiota 2 (sDMDMm2).</title>
        <authorList>
            <person name="Uchimura Y."/>
            <person name="Wyss M."/>
            <person name="Brugiroux S."/>
            <person name="Limenitakis J.P."/>
            <person name="Stecher B."/>
            <person name="McCoy K.D."/>
            <person name="Macpherson A.J."/>
        </authorList>
    </citation>
    <scope>NUCLEOTIDE SEQUENCE</scope>
    <source>
        <strain evidence="7">YL58</strain>
    </source>
</reference>
<dbReference type="RefSeq" id="WP_065543813.1">
    <property type="nucleotide sequence ID" value="NZ_CP015405.2"/>
</dbReference>
<dbReference type="KEGG" id="byl:A4V09_19330"/>
<name>A0A1C7IDG8_9FIRM</name>
<dbReference type="GO" id="GO:0005829">
    <property type="term" value="C:cytosol"/>
    <property type="evidence" value="ECO:0007669"/>
    <property type="project" value="TreeGrafter"/>
</dbReference>
<keyword evidence="3" id="KW-0418">Kinase</keyword>
<dbReference type="OrthoDB" id="250531at2"/>
<dbReference type="InterPro" id="IPR036554">
    <property type="entry name" value="GHMP_kinase_C_sf"/>
</dbReference>
<dbReference type="Pfam" id="PF00288">
    <property type="entry name" value="GHMP_kinases_N"/>
    <property type="match status" value="1"/>
</dbReference>
<dbReference type="Pfam" id="PF10509">
    <property type="entry name" value="GalKase_gal_bdg"/>
    <property type="match status" value="1"/>
</dbReference>
<sequence>MFENEKAVATLKTVYGEEKLQVEQERYDHLYREFVKAFGEGEADFFTSPGRTEILGNHTDHNHGKVLTGSIAMDTIAAARKNGTSLVHVISENYDQSITVDLDNMDTSCKCQGTLSLLIGMFEGFVKKGYKVEGFDAYVSTDVIGAAGVSSSASFEMLICAIVDYFSNDGKIDYVEYAKIGQYAEHEYWEKQSGLLDQMACAVGGVITIDFKEDMPKVERLDFGYDQLGYDLIIVNTGKGHADLSAEYSSVPIEMKKAAQVMGKEVLADVDEKEFMENLNKVRKEAGDRAVMRALHFFAEQNRVDAAVKAIKEKDYDTFLQCITKSGNSSWKWLQNCFATKDETEQAVPVALALTEMFIEEAGRGYCRVHGGGFAGVIAAVLPKDMTADYVKYMTPYMGKENIYVMQIRQTGAVHMDF</sequence>
<keyword evidence="8" id="KW-1185">Reference proteome</keyword>
<gene>
    <name evidence="7" type="ORF">A4V09_19330</name>
</gene>